<dbReference type="EMBL" id="QGDO01000001">
    <property type="protein sequence ID" value="PWJ44653.1"/>
    <property type="molecule type" value="Genomic_DNA"/>
</dbReference>
<proteinExistence type="predicted"/>
<dbReference type="AlphaFoldDB" id="A0A315ZHH7"/>
<name>A0A315ZHH7_SEDFL</name>
<dbReference type="RefSeq" id="WP_109616129.1">
    <property type="nucleotide sequence ID" value="NZ_QGDO01000001.1"/>
</dbReference>
<gene>
    <name evidence="1" type="ORF">BC781_1011024</name>
</gene>
<evidence type="ECO:0000313" key="1">
    <source>
        <dbReference type="EMBL" id="PWJ44653.1"/>
    </source>
</evidence>
<dbReference type="Proteomes" id="UP000245535">
    <property type="component" value="Unassembled WGS sequence"/>
</dbReference>
<keyword evidence="2" id="KW-1185">Reference proteome</keyword>
<organism evidence="1 2">
    <name type="scientific">Sediminitomix flava</name>
    <dbReference type="NCBI Taxonomy" id="379075"/>
    <lineage>
        <taxon>Bacteria</taxon>
        <taxon>Pseudomonadati</taxon>
        <taxon>Bacteroidota</taxon>
        <taxon>Cytophagia</taxon>
        <taxon>Cytophagales</taxon>
        <taxon>Flammeovirgaceae</taxon>
        <taxon>Sediminitomix</taxon>
    </lineage>
</organism>
<accession>A0A315ZHH7</accession>
<reference evidence="1 2" key="1">
    <citation type="submission" date="2018-03" db="EMBL/GenBank/DDBJ databases">
        <title>Genomic Encyclopedia of Archaeal and Bacterial Type Strains, Phase II (KMG-II): from individual species to whole genera.</title>
        <authorList>
            <person name="Goeker M."/>
        </authorList>
    </citation>
    <scope>NUCLEOTIDE SEQUENCE [LARGE SCALE GENOMIC DNA]</scope>
    <source>
        <strain evidence="1 2">DSM 28229</strain>
    </source>
</reference>
<evidence type="ECO:0000313" key="2">
    <source>
        <dbReference type="Proteomes" id="UP000245535"/>
    </source>
</evidence>
<comment type="caution">
    <text evidence="1">The sequence shown here is derived from an EMBL/GenBank/DDBJ whole genome shotgun (WGS) entry which is preliminary data.</text>
</comment>
<protein>
    <submittedName>
        <fullName evidence="1">Uncharacterized protein</fullName>
    </submittedName>
</protein>
<dbReference type="PROSITE" id="PS51257">
    <property type="entry name" value="PROKAR_LIPOPROTEIN"/>
    <property type="match status" value="1"/>
</dbReference>
<sequence length="129" mass="14781">MRKLFFVLVSLVLFSCTEEDVINATVSSPEYVVSSLDGKSVSVNGFKFNHEEETVLSLRIGTLSKSEDYYPEVTFIADGFTLNEDQLKEFHTLKSEEYPYILFDIGEMTYVLNADKFYATICTEVYVCY</sequence>